<evidence type="ECO:0000256" key="2">
    <source>
        <dbReference type="ARBA" id="ARBA00022475"/>
    </source>
</evidence>
<feature type="transmembrane region" description="Helical" evidence="6">
    <location>
        <begin position="335"/>
        <end position="357"/>
    </location>
</feature>
<comment type="subcellular location">
    <subcellularLocation>
        <location evidence="1">Cell membrane</location>
        <topology evidence="1">Multi-pass membrane protein</topology>
    </subcellularLocation>
</comment>
<feature type="transmembrane region" description="Helical" evidence="6">
    <location>
        <begin position="279"/>
        <end position="297"/>
    </location>
</feature>
<dbReference type="InterPro" id="IPR036259">
    <property type="entry name" value="MFS_trans_sf"/>
</dbReference>
<dbReference type="PANTHER" id="PTHR43124:SF3">
    <property type="entry name" value="CHLORAMPHENICOL EFFLUX PUMP RV0191"/>
    <property type="match status" value="1"/>
</dbReference>
<feature type="transmembrane region" description="Helical" evidence="6">
    <location>
        <begin position="96"/>
        <end position="118"/>
    </location>
</feature>
<accession>A0A7V5HYM9</accession>
<keyword evidence="4 6" id="KW-1133">Transmembrane helix</keyword>
<reference evidence="8" key="1">
    <citation type="journal article" date="2020" name="mSystems">
        <title>Genome- and Community-Level Interaction Insights into Carbon Utilization and Element Cycling Functions of Hydrothermarchaeota in Hydrothermal Sediment.</title>
        <authorList>
            <person name="Zhou Z."/>
            <person name="Liu Y."/>
            <person name="Xu W."/>
            <person name="Pan J."/>
            <person name="Luo Z.H."/>
            <person name="Li M."/>
        </authorList>
    </citation>
    <scope>NUCLEOTIDE SEQUENCE [LARGE SCALE GENOMIC DNA]</scope>
    <source>
        <strain evidence="8">HyVt-92</strain>
    </source>
</reference>
<dbReference type="Gene3D" id="1.20.1250.20">
    <property type="entry name" value="MFS general substrate transporter like domains"/>
    <property type="match status" value="2"/>
</dbReference>
<feature type="transmembrane region" description="Helical" evidence="6">
    <location>
        <begin position="363"/>
        <end position="385"/>
    </location>
</feature>
<evidence type="ECO:0000256" key="6">
    <source>
        <dbReference type="SAM" id="Phobius"/>
    </source>
</evidence>
<dbReference type="InterPro" id="IPR050189">
    <property type="entry name" value="MFS_Efflux_Transporters"/>
</dbReference>
<feature type="transmembrane region" description="Helical" evidence="6">
    <location>
        <begin position="215"/>
        <end position="238"/>
    </location>
</feature>
<organism evidence="8">
    <name type="scientific">Aerophobetes bacterium</name>
    <dbReference type="NCBI Taxonomy" id="2030807"/>
    <lineage>
        <taxon>Bacteria</taxon>
        <taxon>Candidatus Aerophobota</taxon>
    </lineage>
</organism>
<dbReference type="AlphaFoldDB" id="A0A7V5HYM9"/>
<dbReference type="PANTHER" id="PTHR43124">
    <property type="entry name" value="PURINE EFFLUX PUMP PBUE"/>
    <property type="match status" value="1"/>
</dbReference>
<sequence>MRKKAVFFLITFSHALVHIVPASLSPLLPFIREEFRLSYTYVGILTFILSLCWAFSSIPAGIIADRVNKNKLLLFIFASLGFLSVSIAFMSTFSGVVLILIFLSLSVGFFHPPAYTYISRVFSSERGKTIGAFETGGSLGVLIAPLVAGLVGSYFGWRYVYTLWAVPSFAVAFIFYTYRLSLLKEEIPAKDGKVNKTSSFSHTGEKSTAGSSLKIIYLAQGFFGFISGGSVSFLPLFLTDVHKLSPVVAGGMLTMFLAGGVVGKIVGGRYSDILGARKVIVLGFFFTFLFLVLASFLKGLFLIPALILAGISLFMILPALFVFTSQVALVDLGLAYGIQILSGSGFGAFSRIIAGVVSDFLGIRYVFFLLSFFAFFSALFLQVYLKDANDGREVDFDLRKENKR</sequence>
<proteinExistence type="predicted"/>
<dbReference type="Proteomes" id="UP000886070">
    <property type="component" value="Unassembled WGS sequence"/>
</dbReference>
<evidence type="ECO:0000256" key="1">
    <source>
        <dbReference type="ARBA" id="ARBA00004651"/>
    </source>
</evidence>
<evidence type="ECO:0000313" key="8">
    <source>
        <dbReference type="EMBL" id="HHF98348.1"/>
    </source>
</evidence>
<dbReference type="SUPFAM" id="SSF103473">
    <property type="entry name" value="MFS general substrate transporter"/>
    <property type="match status" value="1"/>
</dbReference>
<dbReference type="PROSITE" id="PS50850">
    <property type="entry name" value="MFS"/>
    <property type="match status" value="1"/>
</dbReference>
<name>A0A7V5HYM9_UNCAE</name>
<keyword evidence="5 6" id="KW-0472">Membrane</keyword>
<comment type="caution">
    <text evidence="8">The sequence shown here is derived from an EMBL/GenBank/DDBJ whole genome shotgun (WGS) entry which is preliminary data.</text>
</comment>
<dbReference type="GO" id="GO:0005886">
    <property type="term" value="C:plasma membrane"/>
    <property type="evidence" value="ECO:0007669"/>
    <property type="project" value="UniProtKB-SubCell"/>
</dbReference>
<feature type="transmembrane region" description="Helical" evidence="6">
    <location>
        <begin position="244"/>
        <end position="267"/>
    </location>
</feature>
<protein>
    <submittedName>
        <fullName evidence="8">MFS transporter</fullName>
    </submittedName>
</protein>
<feature type="domain" description="Major facilitator superfamily (MFS) profile" evidence="7">
    <location>
        <begin position="6"/>
        <end position="389"/>
    </location>
</feature>
<dbReference type="InterPro" id="IPR020846">
    <property type="entry name" value="MFS_dom"/>
</dbReference>
<evidence type="ECO:0000259" key="7">
    <source>
        <dbReference type="PROSITE" id="PS50850"/>
    </source>
</evidence>
<feature type="transmembrane region" description="Helical" evidence="6">
    <location>
        <begin position="72"/>
        <end position="90"/>
    </location>
</feature>
<dbReference type="EMBL" id="DRTT01000077">
    <property type="protein sequence ID" value="HHF98348.1"/>
    <property type="molecule type" value="Genomic_DNA"/>
</dbReference>
<dbReference type="InterPro" id="IPR011701">
    <property type="entry name" value="MFS"/>
</dbReference>
<feature type="transmembrane region" description="Helical" evidence="6">
    <location>
        <begin position="38"/>
        <end position="60"/>
    </location>
</feature>
<feature type="transmembrane region" description="Helical" evidence="6">
    <location>
        <begin position="303"/>
        <end position="323"/>
    </location>
</feature>
<dbReference type="GO" id="GO:0022857">
    <property type="term" value="F:transmembrane transporter activity"/>
    <property type="evidence" value="ECO:0007669"/>
    <property type="project" value="InterPro"/>
</dbReference>
<evidence type="ECO:0000256" key="4">
    <source>
        <dbReference type="ARBA" id="ARBA00022989"/>
    </source>
</evidence>
<feature type="transmembrane region" description="Helical" evidence="6">
    <location>
        <begin position="130"/>
        <end position="155"/>
    </location>
</feature>
<keyword evidence="3 6" id="KW-0812">Transmembrane</keyword>
<feature type="transmembrane region" description="Helical" evidence="6">
    <location>
        <begin position="161"/>
        <end position="178"/>
    </location>
</feature>
<evidence type="ECO:0000256" key="5">
    <source>
        <dbReference type="ARBA" id="ARBA00023136"/>
    </source>
</evidence>
<evidence type="ECO:0000256" key="3">
    <source>
        <dbReference type="ARBA" id="ARBA00022692"/>
    </source>
</evidence>
<dbReference type="Pfam" id="PF07690">
    <property type="entry name" value="MFS_1"/>
    <property type="match status" value="1"/>
</dbReference>
<keyword evidence="2" id="KW-1003">Cell membrane</keyword>
<gene>
    <name evidence="8" type="ORF">ENL39_02540</name>
</gene>